<dbReference type="EMBL" id="AACGFG010000016">
    <property type="protein sequence ID" value="EAK4358969.1"/>
    <property type="molecule type" value="Genomic_DNA"/>
</dbReference>
<gene>
    <name evidence="1" type="ORF">C6T04_08655</name>
</gene>
<name>A0A381CEH6_CAMCO</name>
<evidence type="ECO:0000313" key="1">
    <source>
        <dbReference type="EMBL" id="EAK4358969.1"/>
    </source>
</evidence>
<dbReference type="RefSeq" id="WP_002782318.1">
    <property type="nucleotide sequence ID" value="NZ_CAJGWT010000028.1"/>
</dbReference>
<dbReference type="AlphaFoldDB" id="A0A381CEH6"/>
<sequence>MDLKSLENNRLYILKRLGILKFLSIIEALLVGFLAFVFIRDALIAVILAVFVGVFFFRFIAKKLKLAQKELQINALNLFLRRFGAKFKKQSLSQKDFLKLGLTKDLKEFKSQNCFEFKDFKIYDIQFLDENKRFFCGILLEILSANKNPSFENEEQIYIKLQDKNFTLNHVFSKENHYLIATLTNPFFIDLKESLEKNFKNLENNLKLIEEKIIKI</sequence>
<dbReference type="Proteomes" id="UP000365807">
    <property type="component" value="Unassembled WGS sequence"/>
</dbReference>
<protein>
    <submittedName>
        <fullName evidence="1">Poly(A) polymerase</fullName>
    </submittedName>
</protein>
<evidence type="ECO:0000313" key="2">
    <source>
        <dbReference type="Proteomes" id="UP000365807"/>
    </source>
</evidence>
<reference evidence="1 2" key="1">
    <citation type="submission" date="2018-06" db="EMBL/GenBank/DDBJ databases">
        <authorList>
            <consortium name="NARMS: The National Antimicrobial Resistance Monitoring System"/>
        </authorList>
    </citation>
    <scope>NUCLEOTIDE SEQUENCE [LARGE SCALE GENOMIC DNA]</scope>
    <source>
        <strain evidence="1 2">FSIS11807978</strain>
    </source>
</reference>
<comment type="caution">
    <text evidence="1">The sequence shown here is derived from an EMBL/GenBank/DDBJ whole genome shotgun (WGS) entry which is preliminary data.</text>
</comment>
<proteinExistence type="predicted"/>
<organism evidence="1 2">
    <name type="scientific">Campylobacter coli</name>
    <dbReference type="NCBI Taxonomy" id="195"/>
    <lineage>
        <taxon>Bacteria</taxon>
        <taxon>Pseudomonadati</taxon>
        <taxon>Campylobacterota</taxon>
        <taxon>Epsilonproteobacteria</taxon>
        <taxon>Campylobacterales</taxon>
        <taxon>Campylobacteraceae</taxon>
        <taxon>Campylobacter</taxon>
    </lineage>
</organism>
<dbReference type="STRING" id="195.ATE51_00082"/>
<accession>A0A381CEH6</accession>
<dbReference type="OrthoDB" id="5362550at2"/>